<keyword evidence="5" id="KW-1185">Reference proteome</keyword>
<organism evidence="4 5">
    <name type="scientific">Pendulispora albinea</name>
    <dbReference type="NCBI Taxonomy" id="2741071"/>
    <lineage>
        <taxon>Bacteria</taxon>
        <taxon>Pseudomonadati</taxon>
        <taxon>Myxococcota</taxon>
        <taxon>Myxococcia</taxon>
        <taxon>Myxococcales</taxon>
        <taxon>Sorangiineae</taxon>
        <taxon>Pendulisporaceae</taxon>
        <taxon>Pendulispora</taxon>
    </lineage>
</organism>
<evidence type="ECO:0000256" key="1">
    <source>
        <dbReference type="ARBA" id="ARBA00023125"/>
    </source>
</evidence>
<dbReference type="Pfam" id="PF17918">
    <property type="entry name" value="TetR_C_15"/>
    <property type="match status" value="1"/>
</dbReference>
<evidence type="ECO:0000259" key="3">
    <source>
        <dbReference type="PROSITE" id="PS50977"/>
    </source>
</evidence>
<evidence type="ECO:0000313" key="5">
    <source>
        <dbReference type="Proteomes" id="UP001370348"/>
    </source>
</evidence>
<feature type="DNA-binding region" description="H-T-H motif" evidence="2">
    <location>
        <begin position="10"/>
        <end position="29"/>
    </location>
</feature>
<keyword evidence="1 2" id="KW-0238">DNA-binding</keyword>
<feature type="domain" description="HTH tetR-type" evidence="3">
    <location>
        <begin position="1"/>
        <end position="47"/>
    </location>
</feature>
<accession>A0ABZ2LX20</accession>
<reference evidence="4 5" key="1">
    <citation type="submission" date="2021-12" db="EMBL/GenBank/DDBJ databases">
        <title>Discovery of the Pendulisporaceae a myxobacterial family with distinct sporulation behavior and unique specialized metabolism.</title>
        <authorList>
            <person name="Garcia R."/>
            <person name="Popoff A."/>
            <person name="Bader C.D."/>
            <person name="Loehr J."/>
            <person name="Walesch S."/>
            <person name="Walt C."/>
            <person name="Boldt J."/>
            <person name="Bunk B."/>
            <person name="Haeckl F.J.F.P.J."/>
            <person name="Gunesch A.P."/>
            <person name="Birkelbach J."/>
            <person name="Nuebel U."/>
            <person name="Pietschmann T."/>
            <person name="Bach T."/>
            <person name="Mueller R."/>
        </authorList>
    </citation>
    <scope>NUCLEOTIDE SEQUENCE [LARGE SCALE GENOMIC DNA]</scope>
    <source>
        <strain evidence="4 5">MSr11954</strain>
    </source>
</reference>
<dbReference type="EMBL" id="CP089984">
    <property type="protein sequence ID" value="WXB14890.1"/>
    <property type="molecule type" value="Genomic_DNA"/>
</dbReference>
<name>A0ABZ2LX20_9BACT</name>
<proteinExistence type="predicted"/>
<gene>
    <name evidence="4" type="ORF">LZC94_44610</name>
</gene>
<dbReference type="Pfam" id="PF00440">
    <property type="entry name" value="TetR_N"/>
    <property type="match status" value="1"/>
</dbReference>
<dbReference type="InterPro" id="IPR001647">
    <property type="entry name" value="HTH_TetR"/>
</dbReference>
<dbReference type="SUPFAM" id="SSF46689">
    <property type="entry name" value="Homeodomain-like"/>
    <property type="match status" value="1"/>
</dbReference>
<dbReference type="Gene3D" id="1.10.357.10">
    <property type="entry name" value="Tetracycline Repressor, domain 2"/>
    <property type="match status" value="1"/>
</dbReference>
<dbReference type="PANTHER" id="PTHR30055">
    <property type="entry name" value="HTH-TYPE TRANSCRIPTIONAL REGULATOR RUTR"/>
    <property type="match status" value="1"/>
</dbReference>
<sequence length="166" mass="18337">MSREGAERLTTNRAAAVAGVSIGSLYQYFPDKEALIAEVRRRHDDAFRERLLALTATIQDLPLEEAIARCVLALIELHREDPALHNAVAAAGVQDGERRLLHQLAASWLQARRGEVRSTNLALAAEIALDAAESLVHGAALRTPERLANPEFAKEVIDLLRRYLSR</sequence>
<dbReference type="PANTHER" id="PTHR30055:SF223">
    <property type="entry name" value="HTH-TYPE TRANSCRIPTIONAL REGULATOR UIDR"/>
    <property type="match status" value="1"/>
</dbReference>
<dbReference type="InterPro" id="IPR009057">
    <property type="entry name" value="Homeodomain-like_sf"/>
</dbReference>
<dbReference type="Proteomes" id="UP001370348">
    <property type="component" value="Chromosome"/>
</dbReference>
<evidence type="ECO:0000256" key="2">
    <source>
        <dbReference type="PROSITE-ProRule" id="PRU00335"/>
    </source>
</evidence>
<evidence type="ECO:0000313" key="4">
    <source>
        <dbReference type="EMBL" id="WXB14890.1"/>
    </source>
</evidence>
<dbReference type="InterPro" id="IPR041669">
    <property type="entry name" value="TetR_C_15"/>
</dbReference>
<protein>
    <submittedName>
        <fullName evidence="4">TetR/AcrR family transcriptional regulator</fullName>
    </submittedName>
</protein>
<dbReference type="PROSITE" id="PS50977">
    <property type="entry name" value="HTH_TETR_2"/>
    <property type="match status" value="1"/>
</dbReference>
<dbReference type="InterPro" id="IPR050109">
    <property type="entry name" value="HTH-type_TetR-like_transc_reg"/>
</dbReference>